<keyword evidence="4 7" id="KW-1133">Transmembrane helix</keyword>
<keyword evidence="5 7" id="KW-0472">Membrane</keyword>
<comment type="subcellular location">
    <subcellularLocation>
        <location evidence="1">Membrane</location>
        <topology evidence="1">Multi-pass membrane protein</topology>
    </subcellularLocation>
</comment>
<keyword evidence="3 7" id="KW-0812">Transmembrane</keyword>
<evidence type="ECO:0000259" key="8">
    <source>
        <dbReference type="PROSITE" id="PS50850"/>
    </source>
</evidence>
<dbReference type="PROSITE" id="PS50850">
    <property type="entry name" value="MFS"/>
    <property type="match status" value="1"/>
</dbReference>
<dbReference type="Proteomes" id="UP000271974">
    <property type="component" value="Unassembled WGS sequence"/>
</dbReference>
<evidence type="ECO:0000256" key="5">
    <source>
        <dbReference type="ARBA" id="ARBA00023136"/>
    </source>
</evidence>
<accession>A0A3S0ZDH5</accession>
<dbReference type="PANTHER" id="PTHR48020">
    <property type="entry name" value="PROTON MYO-INOSITOL COTRANSPORTER"/>
    <property type="match status" value="1"/>
</dbReference>
<feature type="domain" description="Major facilitator superfamily (MFS) profile" evidence="8">
    <location>
        <begin position="1"/>
        <end position="70"/>
    </location>
</feature>
<feature type="non-terminal residue" evidence="9">
    <location>
        <position position="1"/>
    </location>
</feature>
<dbReference type="OrthoDB" id="6339427at2759"/>
<dbReference type="Gene3D" id="1.20.1250.20">
    <property type="entry name" value="MFS general substrate transporter like domains"/>
    <property type="match status" value="1"/>
</dbReference>
<sequence>WTVNAEIYPLWARSVANSLATVTNWVCNFIVSQFFLTVTRAVTSWGTFLGFAVICVLAALFVYLAVPETKDKSLEEVELLFMSKAKREEAQKRLERGGGGEGGIGGENDYSLNFVPDSKIGTVN</sequence>
<evidence type="ECO:0000256" key="6">
    <source>
        <dbReference type="SAM" id="MobiDB-lite"/>
    </source>
</evidence>
<reference evidence="9 10" key="1">
    <citation type="submission" date="2019-01" db="EMBL/GenBank/DDBJ databases">
        <title>A draft genome assembly of the solar-powered sea slug Elysia chlorotica.</title>
        <authorList>
            <person name="Cai H."/>
            <person name="Li Q."/>
            <person name="Fang X."/>
            <person name="Li J."/>
            <person name="Curtis N.E."/>
            <person name="Altenburger A."/>
            <person name="Shibata T."/>
            <person name="Feng M."/>
            <person name="Maeda T."/>
            <person name="Schwartz J.A."/>
            <person name="Shigenobu S."/>
            <person name="Lundholm N."/>
            <person name="Nishiyama T."/>
            <person name="Yang H."/>
            <person name="Hasebe M."/>
            <person name="Li S."/>
            <person name="Pierce S.K."/>
            <person name="Wang J."/>
        </authorList>
    </citation>
    <scope>NUCLEOTIDE SEQUENCE [LARGE SCALE GENOMIC DNA]</scope>
    <source>
        <strain evidence="9">EC2010</strain>
        <tissue evidence="9">Whole organism of an adult</tissue>
    </source>
</reference>
<protein>
    <recommendedName>
        <fullName evidence="8">Major facilitator superfamily (MFS) profile domain-containing protein</fullName>
    </recommendedName>
</protein>
<feature type="transmembrane region" description="Helical" evidence="7">
    <location>
        <begin position="45"/>
        <end position="66"/>
    </location>
</feature>
<keyword evidence="10" id="KW-1185">Reference proteome</keyword>
<dbReference type="GO" id="GO:0016324">
    <property type="term" value="C:apical plasma membrane"/>
    <property type="evidence" value="ECO:0007669"/>
    <property type="project" value="TreeGrafter"/>
</dbReference>
<dbReference type="Pfam" id="PF00083">
    <property type="entry name" value="Sugar_tr"/>
    <property type="match status" value="1"/>
</dbReference>
<dbReference type="PANTHER" id="PTHR48020:SF12">
    <property type="entry name" value="PROTON MYO-INOSITOL COTRANSPORTER"/>
    <property type="match status" value="1"/>
</dbReference>
<gene>
    <name evidence="9" type="ORF">EGW08_017085</name>
</gene>
<dbReference type="EMBL" id="RQTK01000767">
    <property type="protein sequence ID" value="RUS75145.1"/>
    <property type="molecule type" value="Genomic_DNA"/>
</dbReference>
<dbReference type="InterPro" id="IPR036259">
    <property type="entry name" value="MFS_trans_sf"/>
</dbReference>
<evidence type="ECO:0000256" key="1">
    <source>
        <dbReference type="ARBA" id="ARBA00004141"/>
    </source>
</evidence>
<feature type="region of interest" description="Disordered" evidence="6">
    <location>
        <begin position="92"/>
        <end position="112"/>
    </location>
</feature>
<dbReference type="InterPro" id="IPR050814">
    <property type="entry name" value="Myo-inositol_Transporter"/>
</dbReference>
<evidence type="ECO:0000256" key="7">
    <source>
        <dbReference type="SAM" id="Phobius"/>
    </source>
</evidence>
<dbReference type="InterPro" id="IPR005828">
    <property type="entry name" value="MFS_sugar_transport-like"/>
</dbReference>
<dbReference type="GO" id="GO:0005366">
    <property type="term" value="F:myo-inositol:proton symporter activity"/>
    <property type="evidence" value="ECO:0007669"/>
    <property type="project" value="TreeGrafter"/>
</dbReference>
<evidence type="ECO:0000256" key="2">
    <source>
        <dbReference type="ARBA" id="ARBA00022448"/>
    </source>
</evidence>
<evidence type="ECO:0000313" key="9">
    <source>
        <dbReference type="EMBL" id="RUS75145.1"/>
    </source>
</evidence>
<proteinExistence type="predicted"/>
<dbReference type="STRING" id="188477.A0A3S0ZDH5"/>
<dbReference type="SUPFAM" id="SSF103473">
    <property type="entry name" value="MFS general substrate transporter"/>
    <property type="match status" value="1"/>
</dbReference>
<name>A0A3S0ZDH5_ELYCH</name>
<organism evidence="9 10">
    <name type="scientific">Elysia chlorotica</name>
    <name type="common">Eastern emerald elysia</name>
    <name type="synonym">Sea slug</name>
    <dbReference type="NCBI Taxonomy" id="188477"/>
    <lineage>
        <taxon>Eukaryota</taxon>
        <taxon>Metazoa</taxon>
        <taxon>Spiralia</taxon>
        <taxon>Lophotrochozoa</taxon>
        <taxon>Mollusca</taxon>
        <taxon>Gastropoda</taxon>
        <taxon>Heterobranchia</taxon>
        <taxon>Euthyneura</taxon>
        <taxon>Panpulmonata</taxon>
        <taxon>Sacoglossa</taxon>
        <taxon>Placobranchoidea</taxon>
        <taxon>Plakobranchidae</taxon>
        <taxon>Elysia</taxon>
    </lineage>
</organism>
<keyword evidence="2" id="KW-0813">Transport</keyword>
<comment type="caution">
    <text evidence="9">The sequence shown here is derived from an EMBL/GenBank/DDBJ whole genome shotgun (WGS) entry which is preliminary data.</text>
</comment>
<evidence type="ECO:0000256" key="3">
    <source>
        <dbReference type="ARBA" id="ARBA00022692"/>
    </source>
</evidence>
<evidence type="ECO:0000313" key="10">
    <source>
        <dbReference type="Proteomes" id="UP000271974"/>
    </source>
</evidence>
<dbReference type="InterPro" id="IPR020846">
    <property type="entry name" value="MFS_dom"/>
</dbReference>
<dbReference type="AlphaFoldDB" id="A0A3S0ZDH5"/>
<evidence type="ECO:0000256" key="4">
    <source>
        <dbReference type="ARBA" id="ARBA00022989"/>
    </source>
</evidence>